<proteinExistence type="predicted"/>
<reference evidence="2" key="1">
    <citation type="journal article" date="2013" name="Nat. Genet.">
        <title>The duck genome and transcriptome provide insight into an avian influenza virus reservoir species.</title>
        <authorList>
            <person name="Huang Y."/>
            <person name="Li Y."/>
            <person name="Burt D.W."/>
            <person name="Chen H."/>
            <person name="Zhang Y."/>
            <person name="Qian W."/>
            <person name="Kim H."/>
            <person name="Gan S."/>
            <person name="Zhao Y."/>
            <person name="Li J."/>
            <person name="Yi K."/>
            <person name="Feng H."/>
            <person name="Zhu P."/>
            <person name="Li B."/>
            <person name="Liu Q."/>
            <person name="Fairley S."/>
            <person name="Magor K.E."/>
            <person name="Du Z."/>
            <person name="Hu X."/>
            <person name="Goodman L."/>
            <person name="Tafer H."/>
            <person name="Vignal A."/>
            <person name="Lee T."/>
            <person name="Kim K.W."/>
            <person name="Sheng Z."/>
            <person name="An Y."/>
            <person name="Searle S."/>
            <person name="Herrero J."/>
            <person name="Groenen M.A."/>
            <person name="Crooijmans R.P."/>
            <person name="Faraut T."/>
            <person name="Cai Q."/>
            <person name="Webster R.G."/>
            <person name="Aldridge J.R."/>
            <person name="Warren W.C."/>
            <person name="Bartschat S."/>
            <person name="Kehr S."/>
            <person name="Marz M."/>
            <person name="Stadler P.F."/>
            <person name="Smith J."/>
            <person name="Kraus R.H."/>
            <person name="Zhao Y."/>
            <person name="Ren L."/>
            <person name="Fei J."/>
            <person name="Morisson M."/>
            <person name="Kaiser P."/>
            <person name="Griffin D.K."/>
            <person name="Rao M."/>
            <person name="Pitel F."/>
            <person name="Wang J."/>
            <person name="Li N."/>
        </authorList>
    </citation>
    <scope>NUCLEOTIDE SEQUENCE [LARGE SCALE GENOMIC DNA]</scope>
</reference>
<protein>
    <submittedName>
        <fullName evidence="1">Uncharacterized protein</fullName>
    </submittedName>
</protein>
<evidence type="ECO:0000313" key="2">
    <source>
        <dbReference type="Proteomes" id="UP000296049"/>
    </source>
</evidence>
<organism evidence="1 2">
    <name type="scientific">Anas platyrhynchos</name>
    <name type="common">Mallard</name>
    <name type="synonym">Anas boschas</name>
    <dbReference type="NCBI Taxonomy" id="8839"/>
    <lineage>
        <taxon>Eukaryota</taxon>
        <taxon>Metazoa</taxon>
        <taxon>Chordata</taxon>
        <taxon>Craniata</taxon>
        <taxon>Vertebrata</taxon>
        <taxon>Euteleostomi</taxon>
        <taxon>Archelosauria</taxon>
        <taxon>Archosauria</taxon>
        <taxon>Dinosauria</taxon>
        <taxon>Saurischia</taxon>
        <taxon>Theropoda</taxon>
        <taxon>Coelurosauria</taxon>
        <taxon>Aves</taxon>
        <taxon>Neognathae</taxon>
        <taxon>Galloanserae</taxon>
        <taxon>Anseriformes</taxon>
        <taxon>Anatidae</taxon>
        <taxon>Anatinae</taxon>
        <taxon>Anas</taxon>
    </lineage>
</organism>
<evidence type="ECO:0000313" key="1">
    <source>
        <dbReference type="EMBL" id="EOA98415.1"/>
    </source>
</evidence>
<dbReference type="Proteomes" id="UP000296049">
    <property type="component" value="Unassembled WGS sequence"/>
</dbReference>
<name>R0JM76_ANAPL</name>
<dbReference type="EMBL" id="KB743509">
    <property type="protein sequence ID" value="EOA98415.1"/>
    <property type="molecule type" value="Genomic_DNA"/>
</dbReference>
<accession>R0JM76</accession>
<dbReference type="AlphaFoldDB" id="R0JM76"/>
<sequence length="342" mass="37759">MRKNCHRNSLQPTLCTQCSGALPLGTCGTEELSKSSCFEEQRPLGKGCPRGSQQEALRQPKVAQGQTVDVAGLPSLQGVPHKKIEQKDRGYRRKVKKTCKSPGTLPIEKDLGRKLKRRKVKATKEKEREQSSVQKLLRGQGVISAHSAASVQGQTKSYQPKLRDTVTKEKGDQQQNFVEDKQRPAPLDIYIHVAKMKASPKVADGCSPLPSKKEQRQGNNSMTFGTFLIFTRTTRFNPKQAATSMRRGDIQRALKVSAEHTLSGAVLMTLQHVLLLGHPDVSSRTHSLCSLPAYRLDPNRAGSSFGFTVEHCDSSTGHDTNPCGCDKDRCSDLLQGCWQKPE</sequence>
<gene>
    <name evidence="1" type="ORF">Anapl_08802</name>
</gene>
<keyword evidence="2" id="KW-1185">Reference proteome</keyword>